<feature type="transmembrane region" description="Helical" evidence="1">
    <location>
        <begin position="9"/>
        <end position="29"/>
    </location>
</feature>
<protein>
    <submittedName>
        <fullName evidence="2">Uncharacterized protein</fullName>
    </submittedName>
</protein>
<dbReference type="AlphaFoldDB" id="A0A0F9KPA4"/>
<reference evidence="2" key="1">
    <citation type="journal article" date="2015" name="Nature">
        <title>Complex archaea that bridge the gap between prokaryotes and eukaryotes.</title>
        <authorList>
            <person name="Spang A."/>
            <person name="Saw J.H."/>
            <person name="Jorgensen S.L."/>
            <person name="Zaremba-Niedzwiedzka K."/>
            <person name="Martijn J."/>
            <person name="Lind A.E."/>
            <person name="van Eijk R."/>
            <person name="Schleper C."/>
            <person name="Guy L."/>
            <person name="Ettema T.J."/>
        </authorList>
    </citation>
    <scope>NUCLEOTIDE SEQUENCE</scope>
</reference>
<keyword evidence="1" id="KW-0472">Membrane</keyword>
<proteinExistence type="predicted"/>
<comment type="caution">
    <text evidence="2">The sequence shown here is derived from an EMBL/GenBank/DDBJ whole genome shotgun (WGS) entry which is preliminary data.</text>
</comment>
<evidence type="ECO:0000256" key="1">
    <source>
        <dbReference type="SAM" id="Phobius"/>
    </source>
</evidence>
<organism evidence="2">
    <name type="scientific">marine sediment metagenome</name>
    <dbReference type="NCBI Taxonomy" id="412755"/>
    <lineage>
        <taxon>unclassified sequences</taxon>
        <taxon>metagenomes</taxon>
        <taxon>ecological metagenomes</taxon>
    </lineage>
</organism>
<dbReference type="EMBL" id="LAZR01014515">
    <property type="protein sequence ID" value="KKM17165.1"/>
    <property type="molecule type" value="Genomic_DNA"/>
</dbReference>
<accession>A0A0F9KPA4</accession>
<gene>
    <name evidence="2" type="ORF">LCGC14_1678540</name>
</gene>
<sequence length="76" mass="8697">MDKQKLMKLIPYVILIVSVVFTLYAASILQNVENQCNTHLKEKYAQFVEESCNYCTRQSEMEGPGKIVIDLPGWAD</sequence>
<keyword evidence="1" id="KW-0812">Transmembrane</keyword>
<evidence type="ECO:0000313" key="2">
    <source>
        <dbReference type="EMBL" id="KKM17165.1"/>
    </source>
</evidence>
<keyword evidence="1" id="KW-1133">Transmembrane helix</keyword>
<name>A0A0F9KPA4_9ZZZZ</name>